<keyword evidence="1" id="KW-0472">Membrane</keyword>
<keyword evidence="1" id="KW-0812">Transmembrane</keyword>
<keyword evidence="1" id="KW-1133">Transmembrane helix</keyword>
<feature type="transmembrane region" description="Helical" evidence="1">
    <location>
        <begin position="6"/>
        <end position="24"/>
    </location>
</feature>
<evidence type="ECO:0000313" key="3">
    <source>
        <dbReference type="Proteomes" id="UP001139308"/>
    </source>
</evidence>
<keyword evidence="3" id="KW-1185">Reference proteome</keyword>
<evidence type="ECO:0000313" key="2">
    <source>
        <dbReference type="EMBL" id="MCG5074112.1"/>
    </source>
</evidence>
<evidence type="ECO:0000256" key="1">
    <source>
        <dbReference type="SAM" id="Phobius"/>
    </source>
</evidence>
<gene>
    <name evidence="2" type="ORF">L5014_12185</name>
</gene>
<proteinExistence type="predicted"/>
<dbReference type="EMBL" id="JAKLJA010000007">
    <property type="protein sequence ID" value="MCG5074112.1"/>
    <property type="molecule type" value="Genomic_DNA"/>
</dbReference>
<comment type="caution">
    <text evidence="2">The sequence shown here is derived from an EMBL/GenBank/DDBJ whole genome shotgun (WGS) entry which is preliminary data.</text>
</comment>
<dbReference type="RefSeq" id="WP_238463872.1">
    <property type="nucleotide sequence ID" value="NZ_JAKLJA010000007.1"/>
</dbReference>
<reference evidence="2" key="1">
    <citation type="submission" date="2022-01" db="EMBL/GenBank/DDBJ databases">
        <title>Genome sequence and assembly of Parabukholderia sp. RG36.</title>
        <authorList>
            <person name="Chhetri G."/>
        </authorList>
    </citation>
    <scope>NUCLEOTIDE SEQUENCE</scope>
    <source>
        <strain evidence="2">RG36</strain>
    </source>
</reference>
<dbReference type="Proteomes" id="UP001139308">
    <property type="component" value="Unassembled WGS sequence"/>
</dbReference>
<organism evidence="2 3">
    <name type="scientific">Paraburkholderia tagetis</name>
    <dbReference type="NCBI Taxonomy" id="2913261"/>
    <lineage>
        <taxon>Bacteria</taxon>
        <taxon>Pseudomonadati</taxon>
        <taxon>Pseudomonadota</taxon>
        <taxon>Betaproteobacteria</taxon>
        <taxon>Burkholderiales</taxon>
        <taxon>Burkholderiaceae</taxon>
        <taxon>Paraburkholderia</taxon>
    </lineage>
</organism>
<sequence>MDWVGMVIGFAVLAMATIFVVCHYRQEHLRAQRMRRLNQLDDFSRWN</sequence>
<accession>A0A9X1RQM1</accession>
<name>A0A9X1RQM1_9BURK</name>
<protein>
    <submittedName>
        <fullName evidence="2">Uncharacterized protein</fullName>
    </submittedName>
</protein>
<dbReference type="AlphaFoldDB" id="A0A9X1RQM1"/>